<evidence type="ECO:0000256" key="1">
    <source>
        <dbReference type="ARBA" id="ARBA00022603"/>
    </source>
</evidence>
<dbReference type="EMBL" id="FPHL01000012">
    <property type="protein sequence ID" value="SFV55831.1"/>
    <property type="molecule type" value="Genomic_DNA"/>
</dbReference>
<dbReference type="AlphaFoldDB" id="A0A1W1BQS0"/>
<evidence type="ECO:0000256" key="2">
    <source>
        <dbReference type="ARBA" id="ARBA00022679"/>
    </source>
</evidence>
<dbReference type="GO" id="GO:0008825">
    <property type="term" value="F:cyclopropane-fatty-acyl-phospholipid synthase activity"/>
    <property type="evidence" value="ECO:0007669"/>
    <property type="project" value="UniProtKB-EC"/>
</dbReference>
<keyword evidence="4" id="KW-0443">Lipid metabolism</keyword>
<keyword evidence="1 5" id="KW-0489">Methyltransferase</keyword>
<dbReference type="PANTHER" id="PTHR43667:SF1">
    <property type="entry name" value="CYCLOPROPANE-FATTY-ACYL-PHOSPHOLIPID SYNTHASE"/>
    <property type="match status" value="1"/>
</dbReference>
<evidence type="ECO:0000256" key="3">
    <source>
        <dbReference type="ARBA" id="ARBA00022691"/>
    </source>
</evidence>
<name>A0A1W1BQS0_9ZZZZ</name>
<dbReference type="Gene3D" id="3.40.50.150">
    <property type="entry name" value="Vaccinia Virus protein VP39"/>
    <property type="match status" value="1"/>
</dbReference>
<dbReference type="InterPro" id="IPR029063">
    <property type="entry name" value="SAM-dependent_MTases_sf"/>
</dbReference>
<keyword evidence="2 5" id="KW-0808">Transferase</keyword>
<dbReference type="EC" id="2.1.1.79" evidence="5"/>
<dbReference type="CDD" id="cd02440">
    <property type="entry name" value="AdoMet_MTases"/>
    <property type="match status" value="1"/>
</dbReference>
<dbReference type="InterPro" id="IPR050723">
    <property type="entry name" value="CFA/CMAS"/>
</dbReference>
<dbReference type="GO" id="GO:0032259">
    <property type="term" value="P:methylation"/>
    <property type="evidence" value="ECO:0007669"/>
    <property type="project" value="UniProtKB-KW"/>
</dbReference>
<evidence type="ECO:0000256" key="4">
    <source>
        <dbReference type="ARBA" id="ARBA00023098"/>
    </source>
</evidence>
<dbReference type="Pfam" id="PF02353">
    <property type="entry name" value="CMAS"/>
    <property type="match status" value="1"/>
</dbReference>
<organism evidence="5">
    <name type="scientific">hydrothermal vent metagenome</name>
    <dbReference type="NCBI Taxonomy" id="652676"/>
    <lineage>
        <taxon>unclassified sequences</taxon>
        <taxon>metagenomes</taxon>
        <taxon>ecological metagenomes</taxon>
    </lineage>
</organism>
<dbReference type="SUPFAM" id="SSF53335">
    <property type="entry name" value="S-adenosyl-L-methionine-dependent methyltransferases"/>
    <property type="match status" value="1"/>
</dbReference>
<gene>
    <name evidence="5" type="ORF">MNB_SV-10-117</name>
</gene>
<accession>A0A1W1BQS0</accession>
<dbReference type="GO" id="GO:0006629">
    <property type="term" value="P:lipid metabolic process"/>
    <property type="evidence" value="ECO:0007669"/>
    <property type="project" value="UniProtKB-KW"/>
</dbReference>
<protein>
    <submittedName>
        <fullName evidence="5">Cyclopropane-fatty-acyl-phospholipid synthase</fullName>
        <ecNumber evidence="5">2.1.1.79</ecNumber>
    </submittedName>
</protein>
<proteinExistence type="predicted"/>
<evidence type="ECO:0000313" key="5">
    <source>
        <dbReference type="EMBL" id="SFV55831.1"/>
    </source>
</evidence>
<keyword evidence="3" id="KW-0949">S-adenosyl-L-methionine</keyword>
<sequence>MRYAAEKYGVNCVGVSVSKEQVKRGNETKGDLPIEFRLQDYRDIHEKFDHIVSIGMFEHVGYKNYRTYMKIVEKNLKDNGLFLLHTIGTNVSAKITDPWIHKYIFPNSVLPSAVQISKAVEKLFVIEDWHNFGIQYDRTLMTWYDNFKKAWPRLKDKYDERFYKMWEFYLLSSAATFRTRQSQVWQIVLSKHGKHNGYKRICQ</sequence>
<reference evidence="5" key="1">
    <citation type="submission" date="2016-10" db="EMBL/GenBank/DDBJ databases">
        <authorList>
            <person name="de Groot N.N."/>
        </authorList>
    </citation>
    <scope>NUCLEOTIDE SEQUENCE</scope>
</reference>
<dbReference type="PANTHER" id="PTHR43667">
    <property type="entry name" value="CYCLOPROPANE-FATTY-ACYL-PHOSPHOLIPID SYNTHASE"/>
    <property type="match status" value="1"/>
</dbReference>